<proteinExistence type="predicted"/>
<keyword evidence="1" id="KW-0677">Repeat</keyword>
<sequence length="791" mass="87439">MDQDTLEYLGDMIADESDPAAIREATEPFLVDAGMSENELDSMFSNLNIDATNKGKAAESSSSSILPSTLDGPADAVATTTTKLPQPLALKDGTFKPTSISETSASNISQKPAASVPQPEPELETAKRKTKAGTVSMPQVQAYSQQSRFHMETVTTLSKDIDLKNVNVTVGDHELLVDTRLWLKAGCHYGMVGRNGAGKSTLLSVIGNKTLVGFPENIRTLYVQQLDVVDTDASVVEAVLAADSEMQKRMDDIDAIESTLQSPKALKEAIDAYIIRVGNEQIFLAQKIATLRSGRRGKSARAAALKAEKTMLTRIRSELYSDGKTDADVAANILTTLYAQLDETDAQSAEAQARAILSSLGVSEEQQDRPVSLLSGGWRMRVALAKAMFVKPEILLLDECTNHLDLAAIAWLQDYLVALEDITIVCVSHDRDFLNAVSEEIIRLKDKQLTYHPGNYDEYEQTEDELRRKKERQYASLERRREHVKKSIDNFMKHARSTNDSKVLGQVASRKKKLERMAGIDKTEDGKRFKLSYWGGYHETMRPEIKLERAEKEVDFSIPQPEAMRNSGPLISLKGISFAYPSNSGSGRTGSLTVLNNVTMSIMMGDHIALLGLNGSGKSTLVNIIKGNLKPTKGTVEQQARLRIGHYTQHFVDELSNEQNSGLSLLLRDYPDTKEGEIRKWLGSFELSGALATRPVYTLSGGQRARMAMSIMLFSKPHVLLLDEVTNHLDMYAVQGLIAAINEYEGTVILVSHDRHFVRETADEVFALSGGHLDLLEEGIDEYIQRYNNIF</sequence>
<dbReference type="InterPro" id="IPR003439">
    <property type="entry name" value="ABC_transporter-like_ATP-bd"/>
</dbReference>
<gene>
    <name evidence="7" type="ORF">LPJ64_004100</name>
</gene>
<dbReference type="GO" id="GO:0016887">
    <property type="term" value="F:ATP hydrolysis activity"/>
    <property type="evidence" value="ECO:0007669"/>
    <property type="project" value="InterPro"/>
</dbReference>
<accession>A0A9W7XGR5</accession>
<dbReference type="PANTHER" id="PTHR19211:SF129">
    <property type="entry name" value="ABC TRANSPORTER ATP-BINDING PROTEIN"/>
    <property type="match status" value="1"/>
</dbReference>
<protein>
    <recommendedName>
        <fullName evidence="6">ABC transporter domain-containing protein</fullName>
    </recommendedName>
</protein>
<dbReference type="InterPro" id="IPR017871">
    <property type="entry name" value="ABC_transporter-like_CS"/>
</dbReference>
<feature type="domain" description="ABC transporter" evidence="6">
    <location>
        <begin position="571"/>
        <end position="788"/>
    </location>
</feature>
<dbReference type="InterPro" id="IPR003593">
    <property type="entry name" value="AAA+_ATPase"/>
</dbReference>
<dbReference type="InterPro" id="IPR050611">
    <property type="entry name" value="ABCF"/>
</dbReference>
<evidence type="ECO:0000256" key="4">
    <source>
        <dbReference type="SAM" id="Coils"/>
    </source>
</evidence>
<dbReference type="PROSITE" id="PS00211">
    <property type="entry name" value="ABC_TRANSPORTER_1"/>
    <property type="match status" value="2"/>
</dbReference>
<keyword evidence="8" id="KW-1185">Reference proteome</keyword>
<keyword evidence="2" id="KW-0547">Nucleotide-binding</keyword>
<dbReference type="AlphaFoldDB" id="A0A9W7XGR5"/>
<evidence type="ECO:0000313" key="8">
    <source>
        <dbReference type="Proteomes" id="UP001145021"/>
    </source>
</evidence>
<name>A0A9W7XGR5_9FUNG</name>
<evidence type="ECO:0000256" key="2">
    <source>
        <dbReference type="ARBA" id="ARBA00022741"/>
    </source>
</evidence>
<dbReference type="EMBL" id="JANBOH010000185">
    <property type="protein sequence ID" value="KAJ1644211.1"/>
    <property type="molecule type" value="Genomic_DNA"/>
</dbReference>
<organism evidence="7 8">
    <name type="scientific">Coemansia asiatica</name>
    <dbReference type="NCBI Taxonomy" id="1052880"/>
    <lineage>
        <taxon>Eukaryota</taxon>
        <taxon>Fungi</taxon>
        <taxon>Fungi incertae sedis</taxon>
        <taxon>Zoopagomycota</taxon>
        <taxon>Kickxellomycotina</taxon>
        <taxon>Kickxellomycetes</taxon>
        <taxon>Kickxellales</taxon>
        <taxon>Kickxellaceae</taxon>
        <taxon>Coemansia</taxon>
    </lineage>
</organism>
<evidence type="ECO:0000256" key="3">
    <source>
        <dbReference type="ARBA" id="ARBA00022840"/>
    </source>
</evidence>
<evidence type="ECO:0000313" key="7">
    <source>
        <dbReference type="EMBL" id="KAJ1644211.1"/>
    </source>
</evidence>
<dbReference type="GO" id="GO:0005524">
    <property type="term" value="F:ATP binding"/>
    <property type="evidence" value="ECO:0007669"/>
    <property type="project" value="UniProtKB-KW"/>
</dbReference>
<evidence type="ECO:0000256" key="5">
    <source>
        <dbReference type="SAM" id="MobiDB-lite"/>
    </source>
</evidence>
<feature type="coiled-coil region" evidence="4">
    <location>
        <begin position="456"/>
        <end position="487"/>
    </location>
</feature>
<keyword evidence="3" id="KW-0067">ATP-binding</keyword>
<dbReference type="SMART" id="SM00382">
    <property type="entry name" value="AAA"/>
    <property type="match status" value="2"/>
</dbReference>
<keyword evidence="4" id="KW-0175">Coiled coil</keyword>
<dbReference type="FunFam" id="3.40.50.300:FF:000011">
    <property type="entry name" value="Putative ABC transporter ATP-binding component"/>
    <property type="match status" value="1"/>
</dbReference>
<dbReference type="Pfam" id="PF00005">
    <property type="entry name" value="ABC_tran"/>
    <property type="match status" value="2"/>
</dbReference>
<evidence type="ECO:0000259" key="6">
    <source>
        <dbReference type="PROSITE" id="PS50893"/>
    </source>
</evidence>
<feature type="compositionally biased region" description="Polar residues" evidence="5">
    <location>
        <begin position="96"/>
        <end position="112"/>
    </location>
</feature>
<comment type="caution">
    <text evidence="7">The sequence shown here is derived from an EMBL/GenBank/DDBJ whole genome shotgun (WGS) entry which is preliminary data.</text>
</comment>
<dbReference type="CDD" id="cd03221">
    <property type="entry name" value="ABCF_EF-3"/>
    <property type="match status" value="1"/>
</dbReference>
<dbReference type="Proteomes" id="UP001145021">
    <property type="component" value="Unassembled WGS sequence"/>
</dbReference>
<feature type="domain" description="ABC transporter" evidence="6">
    <location>
        <begin position="161"/>
        <end position="478"/>
    </location>
</feature>
<dbReference type="Gene3D" id="3.40.50.300">
    <property type="entry name" value="P-loop containing nucleotide triphosphate hydrolases"/>
    <property type="match status" value="3"/>
</dbReference>
<dbReference type="InterPro" id="IPR027417">
    <property type="entry name" value="P-loop_NTPase"/>
</dbReference>
<dbReference type="SUPFAM" id="SSF52540">
    <property type="entry name" value="P-loop containing nucleoside triphosphate hydrolases"/>
    <property type="match status" value="2"/>
</dbReference>
<dbReference type="Pfam" id="PF12848">
    <property type="entry name" value="ABC_tran_Xtn"/>
    <property type="match status" value="1"/>
</dbReference>
<dbReference type="PROSITE" id="PS50893">
    <property type="entry name" value="ABC_TRANSPORTER_2"/>
    <property type="match status" value="2"/>
</dbReference>
<dbReference type="InterPro" id="IPR032781">
    <property type="entry name" value="ABC_tran_Xtn"/>
</dbReference>
<reference evidence="7" key="1">
    <citation type="submission" date="2022-07" db="EMBL/GenBank/DDBJ databases">
        <title>Phylogenomic reconstructions and comparative analyses of Kickxellomycotina fungi.</title>
        <authorList>
            <person name="Reynolds N.K."/>
            <person name="Stajich J.E."/>
            <person name="Barry K."/>
            <person name="Grigoriev I.V."/>
            <person name="Crous P."/>
            <person name="Smith M.E."/>
        </authorList>
    </citation>
    <scope>NUCLEOTIDE SEQUENCE</scope>
    <source>
        <strain evidence="7">NBRC 105413</strain>
    </source>
</reference>
<feature type="region of interest" description="Disordered" evidence="5">
    <location>
        <begin position="88"/>
        <end position="122"/>
    </location>
</feature>
<evidence type="ECO:0000256" key="1">
    <source>
        <dbReference type="ARBA" id="ARBA00022737"/>
    </source>
</evidence>
<dbReference type="PANTHER" id="PTHR19211">
    <property type="entry name" value="ATP-BINDING TRANSPORT PROTEIN-RELATED"/>
    <property type="match status" value="1"/>
</dbReference>